<dbReference type="SUPFAM" id="SSF46689">
    <property type="entry name" value="Homeodomain-like"/>
    <property type="match status" value="1"/>
</dbReference>
<reference evidence="1" key="1">
    <citation type="journal article" date="2014" name="Int. J. Syst. Evol. Microbiol.">
        <title>Complete genome of a new Firmicutes species belonging to the dominant human colonic microbiota ('Ruminococcus bicirculans') reveals two chromosomes and a selective capacity to utilize plant glucans.</title>
        <authorList>
            <consortium name="NISC Comparative Sequencing Program"/>
            <person name="Wegmann U."/>
            <person name="Louis P."/>
            <person name="Goesmann A."/>
            <person name="Henrissat B."/>
            <person name="Duncan S.H."/>
            <person name="Flint H.J."/>
        </authorList>
    </citation>
    <scope>NUCLEOTIDE SEQUENCE</scope>
    <source>
        <strain evidence="1">NBRC 108219</strain>
    </source>
</reference>
<dbReference type="Proteomes" id="UP001161391">
    <property type="component" value="Unassembled WGS sequence"/>
</dbReference>
<keyword evidence="2" id="KW-1185">Reference proteome</keyword>
<evidence type="ECO:0000313" key="2">
    <source>
        <dbReference type="Proteomes" id="UP001161391"/>
    </source>
</evidence>
<name>A0ABQ5V8C9_9PROT</name>
<proteinExistence type="predicted"/>
<protein>
    <submittedName>
        <fullName evidence="1">TetR family transcriptional regulator</fullName>
    </submittedName>
</protein>
<comment type="caution">
    <text evidence="1">The sequence shown here is derived from an EMBL/GenBank/DDBJ whole genome shotgun (WGS) entry which is preliminary data.</text>
</comment>
<evidence type="ECO:0000313" key="1">
    <source>
        <dbReference type="EMBL" id="GLQ22851.1"/>
    </source>
</evidence>
<sequence>MCSDRYKVSQVSEKLKYTDALADYVLIHGISGASLRPMAKAAGTSDRMLVYHYGSKAGVMEAALKEIAERNSVTLETTLPAIPMPADQLMPMIGAAMQSGMFSQSIAVFLELASLSLRGDETAKAVGQAIGEHFRDWLAARLTEPDRALELLSAIEGWGVLTAVGLDVPFPTG</sequence>
<gene>
    <name evidence="1" type="ORF">GCM10007853_07250</name>
</gene>
<dbReference type="Gene3D" id="1.10.357.10">
    <property type="entry name" value="Tetracycline Repressor, domain 2"/>
    <property type="match status" value="1"/>
</dbReference>
<reference evidence="1" key="2">
    <citation type="submission" date="2023-01" db="EMBL/GenBank/DDBJ databases">
        <title>Draft genome sequence of Algimonas ampicilliniresistens strain NBRC 108219.</title>
        <authorList>
            <person name="Sun Q."/>
            <person name="Mori K."/>
        </authorList>
    </citation>
    <scope>NUCLEOTIDE SEQUENCE</scope>
    <source>
        <strain evidence="1">NBRC 108219</strain>
    </source>
</reference>
<dbReference type="EMBL" id="BSNK01000001">
    <property type="protein sequence ID" value="GLQ22851.1"/>
    <property type="molecule type" value="Genomic_DNA"/>
</dbReference>
<organism evidence="1 2">
    <name type="scientific">Algimonas ampicilliniresistens</name>
    <dbReference type="NCBI Taxonomy" id="1298735"/>
    <lineage>
        <taxon>Bacteria</taxon>
        <taxon>Pseudomonadati</taxon>
        <taxon>Pseudomonadota</taxon>
        <taxon>Alphaproteobacteria</taxon>
        <taxon>Maricaulales</taxon>
        <taxon>Robiginitomaculaceae</taxon>
        <taxon>Algimonas</taxon>
    </lineage>
</organism>
<accession>A0ABQ5V8C9</accession>
<dbReference type="InterPro" id="IPR009057">
    <property type="entry name" value="Homeodomain-like_sf"/>
</dbReference>